<dbReference type="Gene3D" id="1.20.272.40">
    <property type="match status" value="1"/>
</dbReference>
<dbReference type="PANTHER" id="PTHR12131">
    <property type="entry name" value="ATP-DEPENDENT RNA AND DNA HELICASE"/>
    <property type="match status" value="1"/>
</dbReference>
<dbReference type="GO" id="GO:0004386">
    <property type="term" value="F:helicase activity"/>
    <property type="evidence" value="ECO:0007669"/>
    <property type="project" value="UniProtKB-KW"/>
</dbReference>
<evidence type="ECO:0000256" key="1">
    <source>
        <dbReference type="ARBA" id="ARBA00022741"/>
    </source>
</evidence>
<reference evidence="7 8" key="1">
    <citation type="journal article" date="2024" name="Science">
        <title>Giant polyketide synthase enzymes in the biosynthesis of giant marine polyether toxins.</title>
        <authorList>
            <person name="Fallon T.R."/>
            <person name="Shende V.V."/>
            <person name="Wierzbicki I.H."/>
            <person name="Pendleton A.L."/>
            <person name="Watervoot N.F."/>
            <person name="Auber R.P."/>
            <person name="Gonzalez D.J."/>
            <person name="Wisecaver J.H."/>
            <person name="Moore B.S."/>
        </authorList>
    </citation>
    <scope>NUCLEOTIDE SEQUENCE [LARGE SCALE GENOMIC DNA]</scope>
    <source>
        <strain evidence="7 8">12B1</strain>
    </source>
</reference>
<evidence type="ECO:0000259" key="6">
    <source>
        <dbReference type="PROSITE" id="PS51194"/>
    </source>
</evidence>
<feature type="domain" description="Helicase C-terminal" evidence="6">
    <location>
        <begin position="211"/>
        <end position="370"/>
    </location>
</feature>
<evidence type="ECO:0000313" key="8">
    <source>
        <dbReference type="Proteomes" id="UP001515480"/>
    </source>
</evidence>
<dbReference type="SUPFAM" id="SSF52540">
    <property type="entry name" value="P-loop containing nucleoside triphosphate hydrolases"/>
    <property type="match status" value="1"/>
</dbReference>
<keyword evidence="2" id="KW-0378">Hydrolase</keyword>
<dbReference type="AlphaFoldDB" id="A0AB34J373"/>
<organism evidence="7 8">
    <name type="scientific">Prymnesium parvum</name>
    <name type="common">Toxic golden alga</name>
    <dbReference type="NCBI Taxonomy" id="97485"/>
    <lineage>
        <taxon>Eukaryota</taxon>
        <taxon>Haptista</taxon>
        <taxon>Haptophyta</taxon>
        <taxon>Prymnesiophyceae</taxon>
        <taxon>Prymnesiales</taxon>
        <taxon>Prymnesiaceae</taxon>
        <taxon>Prymnesium</taxon>
    </lineage>
</organism>
<dbReference type="GO" id="GO:0005524">
    <property type="term" value="F:ATP binding"/>
    <property type="evidence" value="ECO:0007669"/>
    <property type="project" value="UniProtKB-KW"/>
</dbReference>
<feature type="region of interest" description="Disordered" evidence="5">
    <location>
        <begin position="15"/>
        <end position="49"/>
    </location>
</feature>
<evidence type="ECO:0000256" key="5">
    <source>
        <dbReference type="SAM" id="MobiDB-lite"/>
    </source>
</evidence>
<dbReference type="Gene3D" id="3.40.50.300">
    <property type="entry name" value="P-loop containing nucleotide triphosphate hydrolases"/>
    <property type="match status" value="2"/>
</dbReference>
<protein>
    <recommendedName>
        <fullName evidence="6">Helicase C-terminal domain-containing protein</fullName>
    </recommendedName>
</protein>
<dbReference type="FunFam" id="3.40.50.300:FF:000957">
    <property type="entry name" value="ATP-dependent RNA helicase SUV3L, mitochondrial"/>
    <property type="match status" value="1"/>
</dbReference>
<dbReference type="PROSITE" id="PS51194">
    <property type="entry name" value="HELICASE_CTER"/>
    <property type="match status" value="1"/>
</dbReference>
<dbReference type="SMART" id="SM00490">
    <property type="entry name" value="HELICc"/>
    <property type="match status" value="1"/>
</dbReference>
<name>A0AB34J373_PRYPA</name>
<keyword evidence="1" id="KW-0547">Nucleotide-binding</keyword>
<keyword evidence="3" id="KW-0347">Helicase</keyword>
<comment type="caution">
    <text evidence="7">The sequence shown here is derived from an EMBL/GenBank/DDBJ whole genome shotgun (WGS) entry which is preliminary data.</text>
</comment>
<dbReference type="InterPro" id="IPR041082">
    <property type="entry name" value="Suv3_C_1"/>
</dbReference>
<dbReference type="PANTHER" id="PTHR12131:SF1">
    <property type="entry name" value="ATP-DEPENDENT RNA HELICASE SUPV3L1, MITOCHONDRIAL-RELATED"/>
    <property type="match status" value="1"/>
</dbReference>
<dbReference type="GO" id="GO:0045025">
    <property type="term" value="C:mitochondrial degradosome"/>
    <property type="evidence" value="ECO:0007669"/>
    <property type="project" value="TreeGrafter"/>
</dbReference>
<dbReference type="Pfam" id="PF12513">
    <property type="entry name" value="SUV3_C"/>
    <property type="match status" value="1"/>
</dbReference>
<dbReference type="Gene3D" id="1.20.58.1080">
    <property type="match status" value="1"/>
</dbReference>
<keyword evidence="4" id="KW-0067">ATP-binding</keyword>
<dbReference type="InterPro" id="IPR001650">
    <property type="entry name" value="Helicase_C-like"/>
</dbReference>
<dbReference type="EMBL" id="JBGBPQ010000014">
    <property type="protein sequence ID" value="KAL1511088.1"/>
    <property type="molecule type" value="Genomic_DNA"/>
</dbReference>
<keyword evidence="8" id="KW-1185">Reference proteome</keyword>
<dbReference type="InterPro" id="IPR055206">
    <property type="entry name" value="DEXQc_SUV3"/>
</dbReference>
<dbReference type="InterPro" id="IPR022192">
    <property type="entry name" value="SUV3_C"/>
</dbReference>
<accession>A0AB34J373</accession>
<evidence type="ECO:0000256" key="3">
    <source>
        <dbReference type="ARBA" id="ARBA00022806"/>
    </source>
</evidence>
<dbReference type="InterPro" id="IPR050699">
    <property type="entry name" value="RNA-DNA_Helicase"/>
</dbReference>
<evidence type="ECO:0000256" key="2">
    <source>
        <dbReference type="ARBA" id="ARBA00022801"/>
    </source>
</evidence>
<dbReference type="InterPro" id="IPR027417">
    <property type="entry name" value="P-loop_NTPase"/>
</dbReference>
<sequence length="550" mass="59378">MRRASLPPARTAAALLRRASPLSPPLRLPRRRPRPPPPPPPSPLDLRHPHDAYPVARALRRTIHAHLGPTNSGKTHAALAALSSARTGVYLGPLRLLAHEVAARLGVPCDVRTGHGVTRADGARHAACTVEMACLATRVDVAVLDEVQLLAHPERGWAWTRALLGLPAAQLHVCGSDDALPLLRTLAAACGDALLLHPHARLAPLRVRRASLRSDLSRVRPGDCVVAFSRRELFALRRQIEARASLRCSLLYGALPPAAREAQARRFHAARARVLVASDAVGMGLNLAIGRVVFASLHRFDGAARVPLDAAAVRQIGGRAGRYASRYASGEVACLHAADVPLLRAAMGEAPPPLRAAGLAPSFEQLAALAAACARGTPFSRLLAAFADGARLDPLYFCCGLEAPQLLAELVDDVRGLSLWQRHILSQTPLDARDPLHAEAFVQWAGALAAGSTARIGGRPLLRPPVREEELHALESYYKVLDAYVWLSVRFAHAFTEEIAEEARREQRKCSKLISLGLDSLGARPARPVRKLLHARPHGTMKRRRRSSCS</sequence>
<dbReference type="GO" id="GO:0016787">
    <property type="term" value="F:hydrolase activity"/>
    <property type="evidence" value="ECO:0007669"/>
    <property type="project" value="UniProtKB-KW"/>
</dbReference>
<evidence type="ECO:0000256" key="4">
    <source>
        <dbReference type="ARBA" id="ARBA00022840"/>
    </source>
</evidence>
<dbReference type="Pfam" id="PF22527">
    <property type="entry name" value="DEXQc_Suv3"/>
    <property type="match status" value="1"/>
</dbReference>
<feature type="region of interest" description="Disordered" evidence="5">
    <location>
        <begin position="529"/>
        <end position="550"/>
    </location>
</feature>
<dbReference type="GO" id="GO:0000965">
    <property type="term" value="P:mitochondrial RNA 3'-end processing"/>
    <property type="evidence" value="ECO:0007669"/>
    <property type="project" value="TreeGrafter"/>
</dbReference>
<dbReference type="Proteomes" id="UP001515480">
    <property type="component" value="Unassembled WGS sequence"/>
</dbReference>
<dbReference type="Pfam" id="PF18147">
    <property type="entry name" value="Suv3_C_1"/>
    <property type="match status" value="1"/>
</dbReference>
<proteinExistence type="predicted"/>
<dbReference type="Pfam" id="PF00271">
    <property type="entry name" value="Helicase_C"/>
    <property type="match status" value="1"/>
</dbReference>
<gene>
    <name evidence="7" type="ORF">AB1Y20_005911</name>
</gene>
<evidence type="ECO:0000313" key="7">
    <source>
        <dbReference type="EMBL" id="KAL1511088.1"/>
    </source>
</evidence>